<evidence type="ECO:0000313" key="3">
    <source>
        <dbReference type="Proteomes" id="UP000198281"/>
    </source>
</evidence>
<feature type="domain" description="N-acetyltransferase" evidence="1">
    <location>
        <begin position="1"/>
        <end position="149"/>
    </location>
</feature>
<dbReference type="Proteomes" id="UP000198281">
    <property type="component" value="Unassembled WGS sequence"/>
</dbReference>
<dbReference type="SUPFAM" id="SSF55729">
    <property type="entry name" value="Acyl-CoA N-acyltransferases (Nat)"/>
    <property type="match status" value="1"/>
</dbReference>
<dbReference type="AlphaFoldDB" id="A0A239IX02"/>
<dbReference type="Pfam" id="PF00583">
    <property type="entry name" value="Acetyltransf_1"/>
    <property type="match status" value="1"/>
</dbReference>
<dbReference type="EMBL" id="FZOS01000028">
    <property type="protein sequence ID" value="SNS98131.1"/>
    <property type="molecule type" value="Genomic_DNA"/>
</dbReference>
<sequence length="152" mass="16173">MSDVAKDAFKAFVIAAGEVNAQTLPALVEAAAALVMLYDGDKLIGTAAVKRPHDSHRRGDFRKAKVGASADSYPLELGWIVVHADYRGRGHARTLIGAALAAAGSSEGIYATTKTARMRALLPEFGFEIQGELYPSTLDNTVNLTLFARSLP</sequence>
<keyword evidence="2" id="KW-0808">Transferase</keyword>
<dbReference type="Gene3D" id="3.40.630.30">
    <property type="match status" value="1"/>
</dbReference>
<name>A0A239IX02_9SPHN</name>
<evidence type="ECO:0000259" key="1">
    <source>
        <dbReference type="PROSITE" id="PS51186"/>
    </source>
</evidence>
<dbReference type="InterPro" id="IPR016181">
    <property type="entry name" value="Acyl_CoA_acyltransferase"/>
</dbReference>
<dbReference type="GO" id="GO:0016747">
    <property type="term" value="F:acyltransferase activity, transferring groups other than amino-acyl groups"/>
    <property type="evidence" value="ECO:0007669"/>
    <property type="project" value="InterPro"/>
</dbReference>
<gene>
    <name evidence="2" type="ORF">SAMN06295912_1286</name>
</gene>
<dbReference type="CDD" id="cd04301">
    <property type="entry name" value="NAT_SF"/>
    <property type="match status" value="1"/>
</dbReference>
<proteinExistence type="predicted"/>
<evidence type="ECO:0000313" key="2">
    <source>
        <dbReference type="EMBL" id="SNS98131.1"/>
    </source>
</evidence>
<protein>
    <submittedName>
        <fullName evidence="2">Acetyltransferase (GNAT) family protein</fullName>
    </submittedName>
</protein>
<dbReference type="RefSeq" id="WP_218821455.1">
    <property type="nucleotide sequence ID" value="NZ_FZOS01000028.1"/>
</dbReference>
<accession>A0A239IX02</accession>
<organism evidence="2 3">
    <name type="scientific">Edaphosphingomonas laterariae</name>
    <dbReference type="NCBI Taxonomy" id="861865"/>
    <lineage>
        <taxon>Bacteria</taxon>
        <taxon>Pseudomonadati</taxon>
        <taxon>Pseudomonadota</taxon>
        <taxon>Alphaproteobacteria</taxon>
        <taxon>Sphingomonadales</taxon>
        <taxon>Rhizorhabdaceae</taxon>
        <taxon>Edaphosphingomonas</taxon>
    </lineage>
</organism>
<keyword evidence="3" id="KW-1185">Reference proteome</keyword>
<dbReference type="PROSITE" id="PS51186">
    <property type="entry name" value="GNAT"/>
    <property type="match status" value="1"/>
</dbReference>
<dbReference type="InterPro" id="IPR000182">
    <property type="entry name" value="GNAT_dom"/>
</dbReference>
<reference evidence="3" key="1">
    <citation type="submission" date="2017-06" db="EMBL/GenBank/DDBJ databases">
        <authorList>
            <person name="Varghese N."/>
            <person name="Submissions S."/>
        </authorList>
    </citation>
    <scope>NUCLEOTIDE SEQUENCE [LARGE SCALE GENOMIC DNA]</scope>
    <source>
        <strain evidence="3">LNB2</strain>
    </source>
</reference>